<organism evidence="2 3">
    <name type="scientific">Xylanibacter ruminicola</name>
    <name type="common">Prevotella ruminicola</name>
    <dbReference type="NCBI Taxonomy" id="839"/>
    <lineage>
        <taxon>Bacteria</taxon>
        <taxon>Pseudomonadati</taxon>
        <taxon>Bacteroidota</taxon>
        <taxon>Bacteroidia</taxon>
        <taxon>Bacteroidales</taxon>
        <taxon>Prevotellaceae</taxon>
        <taxon>Xylanibacter</taxon>
    </lineage>
</organism>
<feature type="transmembrane region" description="Helical" evidence="1">
    <location>
        <begin position="67"/>
        <end position="85"/>
    </location>
</feature>
<feature type="transmembrane region" description="Helical" evidence="1">
    <location>
        <begin position="91"/>
        <end position="109"/>
    </location>
</feature>
<keyword evidence="1" id="KW-1133">Transmembrane helix</keyword>
<feature type="transmembrane region" description="Helical" evidence="1">
    <location>
        <begin position="164"/>
        <end position="184"/>
    </location>
</feature>
<evidence type="ECO:0000313" key="3">
    <source>
        <dbReference type="Proteomes" id="UP000184280"/>
    </source>
</evidence>
<feature type="transmembrane region" description="Helical" evidence="1">
    <location>
        <begin position="37"/>
        <end position="60"/>
    </location>
</feature>
<sequence length="426" mass="48634">MKGTKVFANNKGFFFVVLLIYLFWSIVPQVHDMVDRMLMLVTVLTLLPMILGSGVLTAYASQREKKLLLFITLFVVWQLMMKLVGHSNSAWGTHSEVLLFYFYFLIYLYIRYKFTLSEKKILLKAVFGIVSLSMLYYIYMGSTGQLLITYNPELYEMDMEVVPTIYKCELLFLACTCITCMFAYPKLGEKIFFLLMISAAVYIIYVIGNNATATILLLLFLFIAFLVYRKKKKYSVKPANIGTLIIVISVVAVLMVILGDSLILLLANLTEEINPRISNKLMTVYVFTQGSHALVIEEGNSFVTRLFLMKGSMMTWLDNPINLLLGVGRDNGFFEESGIGKHSEFMDVLAMYGIIGATFTIAIFSNMYSVIRAKLKPLMASYFTFFYFIMILWGFLNNLVYPQLGAILFCFSFVYLDVISAEKTLK</sequence>
<feature type="transmembrane region" description="Helical" evidence="1">
    <location>
        <begin position="121"/>
        <end position="139"/>
    </location>
</feature>
<dbReference type="GO" id="GO:0016874">
    <property type="term" value="F:ligase activity"/>
    <property type="evidence" value="ECO:0007669"/>
    <property type="project" value="UniProtKB-KW"/>
</dbReference>
<evidence type="ECO:0000313" key="2">
    <source>
        <dbReference type="EMBL" id="SHM52544.1"/>
    </source>
</evidence>
<keyword evidence="2" id="KW-0436">Ligase</keyword>
<feature type="transmembrane region" description="Helical" evidence="1">
    <location>
        <begin position="378"/>
        <end position="396"/>
    </location>
</feature>
<reference evidence="2 3" key="1">
    <citation type="submission" date="2016-11" db="EMBL/GenBank/DDBJ databases">
        <authorList>
            <person name="Jaros S."/>
            <person name="Januszkiewicz K."/>
            <person name="Wedrychowicz H."/>
        </authorList>
    </citation>
    <scope>NUCLEOTIDE SEQUENCE [LARGE SCALE GENOMIC DNA]</scope>
    <source>
        <strain evidence="2 3">BPI-34</strain>
    </source>
</reference>
<feature type="transmembrane region" description="Helical" evidence="1">
    <location>
        <begin position="349"/>
        <end position="371"/>
    </location>
</feature>
<proteinExistence type="predicted"/>
<dbReference type="Proteomes" id="UP000184280">
    <property type="component" value="Unassembled WGS sequence"/>
</dbReference>
<dbReference type="AlphaFoldDB" id="A0A1M7JHR4"/>
<feature type="transmembrane region" description="Helical" evidence="1">
    <location>
        <begin position="241"/>
        <end position="267"/>
    </location>
</feature>
<name>A0A1M7JHR4_XYLRU</name>
<gene>
    <name evidence="2" type="ORF">SAMN04488494_2068</name>
</gene>
<keyword evidence="1" id="KW-0472">Membrane</keyword>
<feature type="transmembrane region" description="Helical" evidence="1">
    <location>
        <begin position="213"/>
        <end position="229"/>
    </location>
</feature>
<feature type="transmembrane region" description="Helical" evidence="1">
    <location>
        <begin position="191"/>
        <end position="207"/>
    </location>
</feature>
<dbReference type="EMBL" id="FRCJ01000004">
    <property type="protein sequence ID" value="SHM52544.1"/>
    <property type="molecule type" value="Genomic_DNA"/>
</dbReference>
<keyword evidence="1" id="KW-0812">Transmembrane</keyword>
<feature type="transmembrane region" description="Helical" evidence="1">
    <location>
        <begin position="12"/>
        <end position="31"/>
    </location>
</feature>
<evidence type="ECO:0000256" key="1">
    <source>
        <dbReference type="SAM" id="Phobius"/>
    </source>
</evidence>
<feature type="transmembrane region" description="Helical" evidence="1">
    <location>
        <begin position="402"/>
        <end position="421"/>
    </location>
</feature>
<protein>
    <submittedName>
        <fullName evidence="2">O-antigen ligase like membrane protein</fullName>
    </submittedName>
</protein>
<accession>A0A1M7JHR4</accession>
<dbReference type="RefSeq" id="WP_073045123.1">
    <property type="nucleotide sequence ID" value="NZ_FOLF01000014.1"/>
</dbReference>